<dbReference type="PROSITE" id="PS52038">
    <property type="entry name" value="TOPO_IB_2"/>
    <property type="match status" value="1"/>
</dbReference>
<dbReference type="InterPro" id="IPR035447">
    <property type="entry name" value="DNA_topo_I_N_sf"/>
</dbReference>
<evidence type="ECO:0000256" key="6">
    <source>
        <dbReference type="ARBA" id="ARBA00023235"/>
    </source>
</evidence>
<dbReference type="SUPFAM" id="SSF56349">
    <property type="entry name" value="DNA breaking-rejoining enzymes"/>
    <property type="match status" value="1"/>
</dbReference>
<keyword evidence="4" id="KW-0799">Topoisomerase</keyword>
<dbReference type="Pfam" id="PF01028">
    <property type="entry name" value="Topoisom_I"/>
    <property type="match status" value="1"/>
</dbReference>
<dbReference type="InterPro" id="IPR049331">
    <property type="entry name" value="Top1B_N_bact"/>
</dbReference>
<dbReference type="PRINTS" id="PR00416">
    <property type="entry name" value="EUTPISMRASEI"/>
</dbReference>
<evidence type="ECO:0000313" key="10">
    <source>
        <dbReference type="Proteomes" id="UP000319255"/>
    </source>
</evidence>
<name>A0A501WXS1_9RHOB</name>
<reference evidence="9 10" key="1">
    <citation type="submission" date="2019-06" db="EMBL/GenBank/DDBJ databases">
        <title>A novel bacterium of genus Amaricoccus, isolated from marine sediment.</title>
        <authorList>
            <person name="Huang H."/>
            <person name="Mo K."/>
            <person name="Hu Y."/>
        </authorList>
    </citation>
    <scope>NUCLEOTIDE SEQUENCE [LARGE SCALE GENOMIC DNA]</scope>
    <source>
        <strain evidence="9 10">HB172011</strain>
    </source>
</reference>
<evidence type="ECO:0000256" key="4">
    <source>
        <dbReference type="ARBA" id="ARBA00023029"/>
    </source>
</evidence>
<evidence type="ECO:0000256" key="3">
    <source>
        <dbReference type="ARBA" id="ARBA00012891"/>
    </source>
</evidence>
<dbReference type="InterPro" id="IPR013500">
    <property type="entry name" value="TopoI_cat_euk"/>
</dbReference>
<evidence type="ECO:0000256" key="5">
    <source>
        <dbReference type="ARBA" id="ARBA00023125"/>
    </source>
</evidence>
<dbReference type="AlphaFoldDB" id="A0A501WXS1"/>
<dbReference type="GO" id="GO:0006265">
    <property type="term" value="P:DNA topological change"/>
    <property type="evidence" value="ECO:0007669"/>
    <property type="project" value="InterPro"/>
</dbReference>
<comment type="similarity">
    <text evidence="2">Belongs to the type IB topoisomerase family.</text>
</comment>
<sequence length="317" mass="34364">MPGGLIYYPDSMPGIARKRSGRGFSYVAPDGTTIARGAERRRLEAMAIPPAYEDVWMTPKPNGHLMATGYDARRRKQYRYHPDWALARAETKYESLAGFGHALPVIRAGIAHDLRARTGSERFALAAAALLIDELAVRVGTASYAAENNTYGATTLRRRHLRLVGGALRLSWVAKGGKRVTRTIRDRRLMRALTRARDLPGTLLFTWIDDEGEVRPITSQGLNAYLADLGEGPFTSKVFRTWSGTLAAFEAHRENPSAGIGALAAAAAERLGNTPAVARESYIHPKVLDLVGAEPAALPAPLEGLSPAETGLLALLD</sequence>
<dbReference type="Proteomes" id="UP000319255">
    <property type="component" value="Unassembled WGS sequence"/>
</dbReference>
<comment type="catalytic activity">
    <reaction evidence="1">
        <text>ATP-independent breakage of single-stranded DNA, followed by passage and rejoining.</text>
        <dbReference type="EC" id="5.6.2.1"/>
    </reaction>
</comment>
<evidence type="ECO:0000259" key="8">
    <source>
        <dbReference type="Pfam" id="PF21338"/>
    </source>
</evidence>
<protein>
    <recommendedName>
        <fullName evidence="3">DNA topoisomerase</fullName>
        <ecNumber evidence="3">5.6.2.1</ecNumber>
    </recommendedName>
</protein>
<comment type="caution">
    <text evidence="9">The sequence shown here is derived from an EMBL/GenBank/DDBJ whole genome shotgun (WGS) entry which is preliminary data.</text>
</comment>
<dbReference type="Gene3D" id="3.30.66.10">
    <property type="entry name" value="DNA topoisomerase I domain"/>
    <property type="match status" value="1"/>
</dbReference>
<dbReference type="Gene3D" id="3.90.15.10">
    <property type="entry name" value="Topoisomerase I, Chain A, domain 3"/>
    <property type="match status" value="1"/>
</dbReference>
<dbReference type="OrthoDB" id="9778962at2"/>
<organism evidence="9 10">
    <name type="scientific">Amaricoccus solimangrovi</name>
    <dbReference type="NCBI Taxonomy" id="2589815"/>
    <lineage>
        <taxon>Bacteria</taxon>
        <taxon>Pseudomonadati</taxon>
        <taxon>Pseudomonadota</taxon>
        <taxon>Alphaproteobacteria</taxon>
        <taxon>Rhodobacterales</taxon>
        <taxon>Paracoccaceae</taxon>
        <taxon>Amaricoccus</taxon>
    </lineage>
</organism>
<accession>A0A501WXS1</accession>
<dbReference type="EC" id="5.6.2.1" evidence="3"/>
<feature type="domain" description="DNA topoisomerase I catalytic core eukaryotic-type" evidence="7">
    <location>
        <begin position="89"/>
        <end position="252"/>
    </location>
</feature>
<dbReference type="EMBL" id="VFRP01000006">
    <property type="protein sequence ID" value="TPE51771.1"/>
    <property type="molecule type" value="Genomic_DNA"/>
</dbReference>
<dbReference type="InterPro" id="IPR014711">
    <property type="entry name" value="TopoI_cat_a-hlx-sub_euk"/>
</dbReference>
<feature type="domain" description="DNA topoisomerase IB N-terminal" evidence="8">
    <location>
        <begin position="23"/>
        <end position="71"/>
    </location>
</feature>
<dbReference type="Gene3D" id="1.10.132.120">
    <property type="match status" value="1"/>
</dbReference>
<evidence type="ECO:0000256" key="1">
    <source>
        <dbReference type="ARBA" id="ARBA00000213"/>
    </source>
</evidence>
<dbReference type="InterPro" id="IPR001631">
    <property type="entry name" value="TopoI"/>
</dbReference>
<keyword evidence="6 9" id="KW-0413">Isomerase</keyword>
<gene>
    <name evidence="9" type="ORF">FJM51_07985</name>
</gene>
<evidence type="ECO:0000313" key="9">
    <source>
        <dbReference type="EMBL" id="TPE51771.1"/>
    </source>
</evidence>
<dbReference type="InterPro" id="IPR011010">
    <property type="entry name" value="DNA_brk_join_enz"/>
</dbReference>
<keyword evidence="5" id="KW-0238">DNA-binding</keyword>
<evidence type="ECO:0000256" key="2">
    <source>
        <dbReference type="ARBA" id="ARBA00006645"/>
    </source>
</evidence>
<evidence type="ECO:0000259" key="7">
    <source>
        <dbReference type="Pfam" id="PF01028"/>
    </source>
</evidence>
<proteinExistence type="inferred from homology"/>
<keyword evidence="10" id="KW-1185">Reference proteome</keyword>
<dbReference type="Pfam" id="PF21338">
    <property type="entry name" value="Top1B_N_bact"/>
    <property type="match status" value="1"/>
</dbReference>
<dbReference type="GO" id="GO:0003917">
    <property type="term" value="F:DNA topoisomerase type I (single strand cut, ATP-independent) activity"/>
    <property type="evidence" value="ECO:0007669"/>
    <property type="project" value="UniProtKB-EC"/>
</dbReference>
<dbReference type="SUPFAM" id="SSF55869">
    <property type="entry name" value="DNA topoisomerase I domain"/>
    <property type="match status" value="1"/>
</dbReference>
<dbReference type="GO" id="GO:0003677">
    <property type="term" value="F:DNA binding"/>
    <property type="evidence" value="ECO:0007669"/>
    <property type="project" value="UniProtKB-KW"/>
</dbReference>